<dbReference type="GO" id="GO:0007165">
    <property type="term" value="P:signal transduction"/>
    <property type="evidence" value="ECO:0007669"/>
    <property type="project" value="TreeGrafter"/>
</dbReference>
<dbReference type="STRING" id="188477.A0A3S1A693"/>
<name>A0A3S1A693_ELYCH</name>
<dbReference type="PANTHER" id="PTHR23192">
    <property type="entry name" value="OLFACTOMEDIN-RELATED"/>
    <property type="match status" value="1"/>
</dbReference>
<comment type="caution">
    <text evidence="3">Lacks conserved residue(s) required for the propagation of feature annotation.</text>
</comment>
<keyword evidence="2" id="KW-0964">Secreted</keyword>
<evidence type="ECO:0000313" key="7">
    <source>
        <dbReference type="Proteomes" id="UP000271974"/>
    </source>
</evidence>
<accession>A0A3S1A693</accession>
<dbReference type="PANTHER" id="PTHR23192:SF85">
    <property type="entry name" value="GLIOMEDIN"/>
    <property type="match status" value="1"/>
</dbReference>
<comment type="subcellular location">
    <subcellularLocation>
        <location evidence="1">Secreted</location>
    </subcellularLocation>
</comment>
<sequence length="643" mass="69501">MPFFAWIGTRALKAYCQQAKTYCNANGPRGAPGEKGDKGDKGEAVAGGHYIGTAMTGPAGPKVSLSDEFPFTTSFSLRRVSLHNEFPPSTPAGDRGDPGPRGPEGLMGPVGKPGQDGSPGPPGEKGIKGERGFQGRDGAPGPRAEKGEPGQQGPPGDRGRGGIPGVPGLKGVKGDRGSQGLRGYQGPPGEKGNAGYCEVPSLSSCVLSDLTPVRANPWLHVSGVSPRSDPELVTRRSQVAQLGLPPALPAHAHVPDCAIDDEGSNSRGCDRLSYKMTTHSDQEGPNHADGNGRHPEEYHQLTTEKCDGGLPLTTENCEEGLQLTPENCEEGLQLTPDNCEEGLQLTTENCEEGLQLTTENCEEGLQLTPENYEEGLQLTPENCEEGLQLTPENCVRVDVDEVWLYLGRYGRYQALSVLLMALSLWPQSSAVLSGVFVGRFKNNADGKASNLSGIPYYGTGHKVHNGFFYYHWQGGPKIVRYDLARGEASAVRVLPDLVDISSSEERERAFIYSSKTSIVDFHVDSNGLWAVYIRNSTGTVVASLLDMETLDVKAIVPLDDLAPRSRGGAFIVCGKLYTVRHHNRLRSHIDGVFDLWQRGKLQPSNIRLNIPYGQNAMLSYNFRLKEILAWDAGRQLSYPLLLM</sequence>
<keyword evidence="7" id="KW-1185">Reference proteome</keyword>
<dbReference type="Pfam" id="PF02191">
    <property type="entry name" value="OLF"/>
    <property type="match status" value="1"/>
</dbReference>
<dbReference type="PROSITE" id="PS51132">
    <property type="entry name" value="OLF"/>
    <property type="match status" value="1"/>
</dbReference>
<evidence type="ECO:0000259" key="5">
    <source>
        <dbReference type="PROSITE" id="PS51132"/>
    </source>
</evidence>
<dbReference type="InterPro" id="IPR050605">
    <property type="entry name" value="Olfactomedin-like_domain"/>
</dbReference>
<dbReference type="SMART" id="SM00284">
    <property type="entry name" value="OLF"/>
    <property type="match status" value="1"/>
</dbReference>
<feature type="region of interest" description="Disordered" evidence="4">
    <location>
        <begin position="277"/>
        <end position="296"/>
    </location>
</feature>
<feature type="domain" description="Olfactomedin-like" evidence="5">
    <location>
        <begin position="382"/>
        <end position="643"/>
    </location>
</feature>
<evidence type="ECO:0000256" key="2">
    <source>
        <dbReference type="ARBA" id="ARBA00022525"/>
    </source>
</evidence>
<dbReference type="Proteomes" id="UP000271974">
    <property type="component" value="Unassembled WGS sequence"/>
</dbReference>
<feature type="region of interest" description="Disordered" evidence="4">
    <location>
        <begin position="24"/>
        <end position="45"/>
    </location>
</feature>
<dbReference type="AlphaFoldDB" id="A0A3S1A693"/>
<dbReference type="InterPro" id="IPR003112">
    <property type="entry name" value="Olfac-like_dom"/>
</dbReference>
<evidence type="ECO:0000313" key="6">
    <source>
        <dbReference type="EMBL" id="RUS83799.1"/>
    </source>
</evidence>
<evidence type="ECO:0000256" key="1">
    <source>
        <dbReference type="ARBA" id="ARBA00004613"/>
    </source>
</evidence>
<comment type="caution">
    <text evidence="6">The sequence shown here is derived from an EMBL/GenBank/DDBJ whole genome shotgun (WGS) entry which is preliminary data.</text>
</comment>
<dbReference type="OrthoDB" id="8626508at2759"/>
<gene>
    <name evidence="6" type="ORF">EGW08_008457</name>
</gene>
<organism evidence="6 7">
    <name type="scientific">Elysia chlorotica</name>
    <name type="common">Eastern emerald elysia</name>
    <name type="synonym">Sea slug</name>
    <dbReference type="NCBI Taxonomy" id="188477"/>
    <lineage>
        <taxon>Eukaryota</taxon>
        <taxon>Metazoa</taxon>
        <taxon>Spiralia</taxon>
        <taxon>Lophotrochozoa</taxon>
        <taxon>Mollusca</taxon>
        <taxon>Gastropoda</taxon>
        <taxon>Heterobranchia</taxon>
        <taxon>Euthyneura</taxon>
        <taxon>Panpulmonata</taxon>
        <taxon>Sacoglossa</taxon>
        <taxon>Placobranchoidea</taxon>
        <taxon>Plakobranchidae</taxon>
        <taxon>Elysia</taxon>
    </lineage>
</organism>
<feature type="region of interest" description="Disordered" evidence="4">
    <location>
        <begin position="83"/>
        <end position="192"/>
    </location>
</feature>
<feature type="compositionally biased region" description="Basic and acidic residues" evidence="4">
    <location>
        <begin position="125"/>
        <end position="134"/>
    </location>
</feature>
<evidence type="ECO:0000256" key="3">
    <source>
        <dbReference type="PROSITE-ProRule" id="PRU00446"/>
    </source>
</evidence>
<feature type="compositionally biased region" description="Basic and acidic residues" evidence="4">
    <location>
        <begin position="32"/>
        <end position="43"/>
    </location>
</feature>
<evidence type="ECO:0000256" key="4">
    <source>
        <dbReference type="SAM" id="MobiDB-lite"/>
    </source>
</evidence>
<dbReference type="Pfam" id="PF01391">
    <property type="entry name" value="Collagen"/>
    <property type="match status" value="1"/>
</dbReference>
<dbReference type="InterPro" id="IPR008160">
    <property type="entry name" value="Collagen"/>
</dbReference>
<reference evidence="6 7" key="1">
    <citation type="submission" date="2019-01" db="EMBL/GenBank/DDBJ databases">
        <title>A draft genome assembly of the solar-powered sea slug Elysia chlorotica.</title>
        <authorList>
            <person name="Cai H."/>
            <person name="Li Q."/>
            <person name="Fang X."/>
            <person name="Li J."/>
            <person name="Curtis N.E."/>
            <person name="Altenburger A."/>
            <person name="Shibata T."/>
            <person name="Feng M."/>
            <person name="Maeda T."/>
            <person name="Schwartz J.A."/>
            <person name="Shigenobu S."/>
            <person name="Lundholm N."/>
            <person name="Nishiyama T."/>
            <person name="Yang H."/>
            <person name="Hasebe M."/>
            <person name="Li S."/>
            <person name="Pierce S.K."/>
            <person name="Wang J."/>
        </authorList>
    </citation>
    <scope>NUCLEOTIDE SEQUENCE [LARGE SCALE GENOMIC DNA]</scope>
    <source>
        <strain evidence="6">EC2010</strain>
        <tissue evidence="6">Whole organism of an adult</tissue>
    </source>
</reference>
<proteinExistence type="predicted"/>
<dbReference type="EMBL" id="RQTK01000230">
    <property type="protein sequence ID" value="RUS83799.1"/>
    <property type="molecule type" value="Genomic_DNA"/>
</dbReference>
<dbReference type="GO" id="GO:0005615">
    <property type="term" value="C:extracellular space"/>
    <property type="evidence" value="ECO:0007669"/>
    <property type="project" value="TreeGrafter"/>
</dbReference>
<protein>
    <recommendedName>
        <fullName evidence="5">Olfactomedin-like domain-containing protein</fullName>
    </recommendedName>
</protein>